<evidence type="ECO:0000313" key="2">
    <source>
        <dbReference type="EMBL" id="DAD96865.1"/>
    </source>
</evidence>
<feature type="region of interest" description="Disordered" evidence="1">
    <location>
        <begin position="339"/>
        <end position="491"/>
    </location>
</feature>
<evidence type="ECO:0008006" key="3">
    <source>
        <dbReference type="Google" id="ProtNLM"/>
    </source>
</evidence>
<feature type="compositionally biased region" description="Acidic residues" evidence="1">
    <location>
        <begin position="398"/>
        <end position="412"/>
    </location>
</feature>
<organism evidence="2">
    <name type="scientific">Siphoviridae sp. ct5op20</name>
    <dbReference type="NCBI Taxonomy" id="2826295"/>
    <lineage>
        <taxon>Viruses</taxon>
        <taxon>Duplodnaviria</taxon>
        <taxon>Heunggongvirae</taxon>
        <taxon>Uroviricota</taxon>
        <taxon>Caudoviricetes</taxon>
    </lineage>
</organism>
<accession>A0A8S5NQ98</accession>
<dbReference type="EMBL" id="BK015225">
    <property type="protein sequence ID" value="DAD96865.1"/>
    <property type="molecule type" value="Genomic_DNA"/>
</dbReference>
<feature type="compositionally biased region" description="Basic and acidic residues" evidence="1">
    <location>
        <begin position="413"/>
        <end position="434"/>
    </location>
</feature>
<proteinExistence type="predicted"/>
<name>A0A8S5NQ98_9CAUD</name>
<reference evidence="2" key="1">
    <citation type="journal article" date="2021" name="Proc. Natl. Acad. Sci. U.S.A.">
        <title>A Catalog of Tens of Thousands of Viruses from Human Metagenomes Reveals Hidden Associations with Chronic Diseases.</title>
        <authorList>
            <person name="Tisza M.J."/>
            <person name="Buck C.B."/>
        </authorList>
    </citation>
    <scope>NUCLEOTIDE SEQUENCE</scope>
    <source>
        <strain evidence="2">Ct5op20</strain>
    </source>
</reference>
<protein>
    <recommendedName>
        <fullName evidence="3">Prohead protease</fullName>
    </recommendedName>
</protein>
<feature type="compositionally biased region" description="Basic and acidic residues" evidence="1">
    <location>
        <begin position="349"/>
        <end position="364"/>
    </location>
</feature>
<evidence type="ECO:0000256" key="1">
    <source>
        <dbReference type="SAM" id="MobiDB-lite"/>
    </source>
</evidence>
<feature type="compositionally biased region" description="Acidic residues" evidence="1">
    <location>
        <begin position="441"/>
        <end position="455"/>
    </location>
</feature>
<feature type="compositionally biased region" description="Basic and acidic residues" evidence="1">
    <location>
        <begin position="374"/>
        <end position="397"/>
    </location>
</feature>
<sequence length="674" mass="76425">MKENKVLKFELSPQNLRIKNVLRNDFVAIDVYAISDIYPNRNNSHFTPNSLRDALPSFYNKPALGAFNVGKNDFKAHEMELRWDNELQQDYFDFTNGRCEVPLGVIRNEDLVEVVELNGQTWVHFTCVLWAKYCYRQVKRLLKDKRKKISVEVEVIESHEDENGVEIIDKFTFDGFSLLGEDVTEAIPNAHLTILDKVNDAFYQKQEKCLSFAYKGLDNNSFDFALDENDIKNNKDSFADNDSGEIVDNEKVDEITMEHGEEESQEMTYEEKMALLNSALGENTWASDLDETHVYCFNQEEKVAYKVPYSFVEDAEGHVNANVNMDEAVKVVRSWKEFSEENADDAKDEDNKETESVEENKEECSTDNQETEACEDKKEESAENKEECSEENKKCESDDVDDCGECENESTETECKFDEHKEVPENDGEKKVESAEGCETCAEEDDNDSDEEPENEDNKETESTEENKEDECNMSAEENAENKEEMASDATVVTPDAHVTIDGSEKGEKENSIADIKTDIMKEHDDGSLKGTGVYAVGGENLTADELYAKFNDLQAKYDALFAQFTAKQNDELYAFACSLIDAEEDLTVENNSAIKATFSESCKNGAYSSNEDVQSAVEHSLADALYAQRKMSKAKKAETFSVSINKSQNNGVVEETLTNAQELKNLVQRLRRI</sequence>
<feature type="compositionally biased region" description="Basic and acidic residues" evidence="1">
    <location>
        <begin position="456"/>
        <end position="466"/>
    </location>
</feature>